<reference evidence="1" key="3">
    <citation type="submission" date="2016-07" db="EMBL/GenBank/DDBJ databases">
        <title>Evolution of pathogenesis and genome organization in the Tremellales.</title>
        <authorList>
            <person name="Cuomo C."/>
            <person name="Litvintseva A."/>
            <person name="Heitman J."/>
            <person name="Chen Y."/>
            <person name="Sun S."/>
            <person name="Springer D."/>
            <person name="Dromer F."/>
            <person name="Young S."/>
            <person name="Zeng Q."/>
            <person name="Chapman S."/>
            <person name="Gujja S."/>
            <person name="Saif S."/>
            <person name="Birren B."/>
        </authorList>
    </citation>
    <scope>NUCLEOTIDE SEQUENCE</scope>
    <source>
        <strain evidence="1">CBS 10737</strain>
    </source>
</reference>
<dbReference type="AlphaFoldDB" id="A0A1B9I0C8"/>
<evidence type="ECO:0000313" key="2">
    <source>
        <dbReference type="EMBL" id="WWC71883.1"/>
    </source>
</evidence>
<proteinExistence type="predicted"/>
<dbReference type="RefSeq" id="XP_019010194.1">
    <property type="nucleotide sequence ID" value="XM_019156392.1"/>
</dbReference>
<protein>
    <submittedName>
        <fullName evidence="1">Uncharacterized protein</fullName>
    </submittedName>
</protein>
<reference evidence="2" key="2">
    <citation type="submission" date="2013-07" db="EMBL/GenBank/DDBJ databases">
        <authorList>
            <consortium name="The Broad Institute Genome Sequencing Platform"/>
            <person name="Cuomo C."/>
            <person name="Litvintseva A."/>
            <person name="Chen Y."/>
            <person name="Heitman J."/>
            <person name="Sun S."/>
            <person name="Springer D."/>
            <person name="Dromer F."/>
            <person name="Young S.K."/>
            <person name="Zeng Q."/>
            <person name="Gargeya S."/>
            <person name="Fitzgerald M."/>
            <person name="Abouelleil A."/>
            <person name="Alvarado L."/>
            <person name="Berlin A.M."/>
            <person name="Chapman S.B."/>
            <person name="Dewar J."/>
            <person name="Goldberg J."/>
            <person name="Griggs A."/>
            <person name="Gujja S."/>
            <person name="Hansen M."/>
            <person name="Howarth C."/>
            <person name="Imamovic A."/>
            <person name="Larimer J."/>
            <person name="McCowan C."/>
            <person name="Murphy C."/>
            <person name="Pearson M."/>
            <person name="Priest M."/>
            <person name="Roberts A."/>
            <person name="Saif S."/>
            <person name="Shea T."/>
            <person name="Sykes S."/>
            <person name="Wortman J."/>
            <person name="Nusbaum C."/>
            <person name="Birren B."/>
        </authorList>
    </citation>
    <scope>NUCLEOTIDE SEQUENCE</scope>
    <source>
        <strain evidence="2">CBS 10737</strain>
    </source>
</reference>
<gene>
    <name evidence="1" type="ORF">I206_04662</name>
    <name evidence="2" type="ORF">I206_105842</name>
</gene>
<dbReference type="KEGG" id="kpin:30173031"/>
<organism evidence="1">
    <name type="scientific">Kwoniella pini CBS 10737</name>
    <dbReference type="NCBI Taxonomy" id="1296096"/>
    <lineage>
        <taxon>Eukaryota</taxon>
        <taxon>Fungi</taxon>
        <taxon>Dikarya</taxon>
        <taxon>Basidiomycota</taxon>
        <taxon>Agaricomycotina</taxon>
        <taxon>Tremellomycetes</taxon>
        <taxon>Tremellales</taxon>
        <taxon>Cryptococcaceae</taxon>
        <taxon>Kwoniella</taxon>
    </lineage>
</organism>
<sequence length="132" mass="14815">MAELTTSSSSPAANKATKRSACISIVCSDMAEVEFEQDEKRDERVLTFTAKSISIRTREEEGYGKRLSGYMLGKKFCASFDDTRTCGLTLTTDKVHGFFNCDEQMHKQFVEFANDKKAEGTVTGNVYVDFNY</sequence>
<evidence type="ECO:0000313" key="3">
    <source>
        <dbReference type="Proteomes" id="UP000094020"/>
    </source>
</evidence>
<evidence type="ECO:0000313" key="1">
    <source>
        <dbReference type="EMBL" id="OCF48975.1"/>
    </source>
</evidence>
<dbReference type="EMBL" id="CP144526">
    <property type="protein sequence ID" value="WWC71883.1"/>
    <property type="molecule type" value="Genomic_DNA"/>
</dbReference>
<dbReference type="GeneID" id="30173031"/>
<keyword evidence="3" id="KW-1185">Reference proteome</keyword>
<reference evidence="1" key="1">
    <citation type="submission" date="2013-07" db="EMBL/GenBank/DDBJ databases">
        <title>The Genome Sequence of Cryptococcus pinus CBS10737.</title>
        <authorList>
            <consortium name="The Broad Institute Genome Sequencing Platform"/>
            <person name="Cuomo C."/>
            <person name="Litvintseva A."/>
            <person name="Chen Y."/>
            <person name="Heitman J."/>
            <person name="Sun S."/>
            <person name="Springer D."/>
            <person name="Dromer F."/>
            <person name="Young S.K."/>
            <person name="Zeng Q."/>
            <person name="Gargeya S."/>
            <person name="Fitzgerald M."/>
            <person name="Abouelleil A."/>
            <person name="Alvarado L."/>
            <person name="Berlin A.M."/>
            <person name="Chapman S.B."/>
            <person name="Dewar J."/>
            <person name="Goldberg J."/>
            <person name="Griggs A."/>
            <person name="Gujja S."/>
            <person name="Hansen M."/>
            <person name="Howarth C."/>
            <person name="Imamovic A."/>
            <person name="Larimer J."/>
            <person name="McCowan C."/>
            <person name="Murphy C."/>
            <person name="Pearson M."/>
            <person name="Priest M."/>
            <person name="Roberts A."/>
            <person name="Saif S."/>
            <person name="Shea T."/>
            <person name="Sykes S."/>
            <person name="Wortman J."/>
            <person name="Nusbaum C."/>
            <person name="Birren B."/>
        </authorList>
    </citation>
    <scope>NUCLEOTIDE SEQUENCE [LARGE SCALE GENOMIC DNA]</scope>
    <source>
        <strain evidence="1">CBS 10737</strain>
    </source>
</reference>
<dbReference type="Proteomes" id="UP000094020">
    <property type="component" value="Chromosome 8"/>
</dbReference>
<accession>A0A1B9I0C8</accession>
<name>A0A1B9I0C8_9TREE</name>
<reference evidence="2" key="4">
    <citation type="submission" date="2024-02" db="EMBL/GenBank/DDBJ databases">
        <title>Comparative genomics of Cryptococcus and Kwoniella reveals pathogenesis evolution and contrasting modes of karyotype evolution via chromosome fusion or intercentromeric recombination.</title>
        <authorList>
            <person name="Coelho M.A."/>
            <person name="David-Palma M."/>
            <person name="Shea T."/>
            <person name="Bowers K."/>
            <person name="McGinley-Smith S."/>
            <person name="Mohammad A.W."/>
            <person name="Gnirke A."/>
            <person name="Yurkov A.M."/>
            <person name="Nowrousian M."/>
            <person name="Sun S."/>
            <person name="Cuomo C.A."/>
            <person name="Heitman J."/>
        </authorList>
    </citation>
    <scope>NUCLEOTIDE SEQUENCE</scope>
    <source>
        <strain evidence="2">CBS 10737</strain>
    </source>
</reference>
<dbReference type="EMBL" id="KI894012">
    <property type="protein sequence ID" value="OCF48975.1"/>
    <property type="molecule type" value="Genomic_DNA"/>
</dbReference>